<evidence type="ECO:0000313" key="2">
    <source>
        <dbReference type="Proteomes" id="UP000055590"/>
    </source>
</evidence>
<proteinExistence type="predicted"/>
<protein>
    <submittedName>
        <fullName evidence="1">Uncharacterized protein</fullName>
    </submittedName>
</protein>
<dbReference type="Pfam" id="PF19654">
    <property type="entry name" value="DUF6157"/>
    <property type="match status" value="1"/>
</dbReference>
<dbReference type="InterPro" id="IPR046155">
    <property type="entry name" value="DUF6157"/>
</dbReference>
<dbReference type="KEGG" id="vin:AKJ08_2984"/>
<dbReference type="RefSeq" id="WP_050726745.1">
    <property type="nucleotide sequence ID" value="NZ_CP012332.1"/>
</dbReference>
<organism evidence="1 2">
    <name type="scientific">Vulgatibacter incomptus</name>
    <dbReference type="NCBI Taxonomy" id="1391653"/>
    <lineage>
        <taxon>Bacteria</taxon>
        <taxon>Pseudomonadati</taxon>
        <taxon>Myxococcota</taxon>
        <taxon>Myxococcia</taxon>
        <taxon>Myxococcales</taxon>
        <taxon>Cystobacterineae</taxon>
        <taxon>Vulgatibacteraceae</taxon>
        <taxon>Vulgatibacter</taxon>
    </lineage>
</organism>
<dbReference type="OrthoDB" id="2361182at2"/>
<dbReference type="EMBL" id="CP012332">
    <property type="protein sequence ID" value="AKU92597.1"/>
    <property type="molecule type" value="Genomic_DNA"/>
</dbReference>
<reference evidence="1 2" key="1">
    <citation type="submission" date="2015-08" db="EMBL/GenBank/DDBJ databases">
        <authorList>
            <person name="Babu N.S."/>
            <person name="Beckwith C.J."/>
            <person name="Beseler K.G."/>
            <person name="Brison A."/>
            <person name="Carone J.V."/>
            <person name="Caskin T.P."/>
            <person name="Diamond M."/>
            <person name="Durham M.E."/>
            <person name="Foxe J.M."/>
            <person name="Go M."/>
            <person name="Henderson B.A."/>
            <person name="Jones I.B."/>
            <person name="McGettigan J.A."/>
            <person name="Micheletti S.J."/>
            <person name="Nasrallah M.E."/>
            <person name="Ortiz D."/>
            <person name="Piller C.R."/>
            <person name="Privatt S.R."/>
            <person name="Schneider S.L."/>
            <person name="Sharp S."/>
            <person name="Smith T.C."/>
            <person name="Stanton J.D."/>
            <person name="Ullery H.E."/>
            <person name="Wilson R.J."/>
            <person name="Serrano M.G."/>
            <person name="Buck G."/>
            <person name="Lee V."/>
            <person name="Wang Y."/>
            <person name="Carvalho R."/>
            <person name="Voegtly L."/>
            <person name="Shi R."/>
            <person name="Duckworth R."/>
            <person name="Johnson A."/>
            <person name="Loviza R."/>
            <person name="Walstead R."/>
            <person name="Shah Z."/>
            <person name="Kiflezghi M."/>
            <person name="Wade K."/>
            <person name="Ball S.L."/>
            <person name="Bradley K.W."/>
            <person name="Asai D.J."/>
            <person name="Bowman C.A."/>
            <person name="Russell D.A."/>
            <person name="Pope W.H."/>
            <person name="Jacobs-Sera D."/>
            <person name="Hendrix R.W."/>
            <person name="Hatfull G.F."/>
        </authorList>
    </citation>
    <scope>NUCLEOTIDE SEQUENCE [LARGE SCALE GENOMIC DNA]</scope>
    <source>
        <strain evidence="1 2">DSM 27710</strain>
    </source>
</reference>
<dbReference type="Proteomes" id="UP000055590">
    <property type="component" value="Chromosome"/>
</dbReference>
<gene>
    <name evidence="1" type="ORF">AKJ08_2984</name>
</gene>
<keyword evidence="2" id="KW-1185">Reference proteome</keyword>
<dbReference type="AlphaFoldDB" id="A0A0K1PGG4"/>
<sequence length="144" mass="15722">MGTTNYVDTFIAIAPDSAADRGIAPREAENPSIALRTYRMIRENPYRYTSDDVIFTVYADRNGIRQQDREEARRAFFSKGQACLRASDLGKRYGWGVHSDGTGCVALYGVESAEYAAFVSGERAGSDGKAVAVVPAMRSRAAPK</sequence>
<accession>A0A0K1PGG4</accession>
<evidence type="ECO:0000313" key="1">
    <source>
        <dbReference type="EMBL" id="AKU92597.1"/>
    </source>
</evidence>
<name>A0A0K1PGG4_9BACT</name>